<keyword evidence="1" id="KW-1133">Transmembrane helix</keyword>
<name>A0A8I0SAH8_9MICO</name>
<protein>
    <submittedName>
        <fullName evidence="2">Uncharacterized protein</fullName>
    </submittedName>
</protein>
<gene>
    <name evidence="2" type="ORF">ITJ42_07720</name>
</gene>
<accession>A0A8I0SAH8</accession>
<feature type="transmembrane region" description="Helical" evidence="1">
    <location>
        <begin position="37"/>
        <end position="53"/>
    </location>
</feature>
<feature type="transmembrane region" description="Helical" evidence="1">
    <location>
        <begin position="166"/>
        <end position="193"/>
    </location>
</feature>
<reference evidence="2 3" key="1">
    <citation type="submission" date="2020-10" db="EMBL/GenBank/DDBJ databases">
        <title>Draft genome sequences of plant-associated actinobacteria.</title>
        <authorList>
            <person name="Tarlachkov S.V."/>
            <person name="Starodumova I.P."/>
            <person name="Dorofeeva L.V."/>
            <person name="Prisyazhnaya N.V."/>
            <person name="Roubtsova T.V."/>
            <person name="Chizhov V.N."/>
            <person name="Nadler S.A."/>
            <person name="Subbotin S.A."/>
            <person name="Evtushenko L.I."/>
        </authorList>
    </citation>
    <scope>NUCLEOTIDE SEQUENCE [LARGE SCALE GENOMIC DNA]</scope>
    <source>
        <strain evidence="2 3">VKM Ac-2886</strain>
    </source>
</reference>
<sequence length="234" mass="22804">MQARQERTLRAALSAFVCTLVTATLHAAAGGGIPHPLVLALALVLGVALCFGLGGRRVTLAHLVLAIGATQGVLHAAFTFGGSATGASGMATSSGGASGAAAAGSAGHAHGHAAADAARALADPSAMAMPAGHDGDMLLAHVIAGLISVCSLRVGADAVRRVARSLALRVGGAISGAVGALVAAAIAVAAALAEPLVAPRPRRLRADARPRRLVALLAARIRGRRGPPLGALAA</sequence>
<evidence type="ECO:0000313" key="2">
    <source>
        <dbReference type="EMBL" id="MBF4631100.1"/>
    </source>
</evidence>
<dbReference type="RefSeq" id="WP_194674980.1">
    <property type="nucleotide sequence ID" value="NZ_JADKRP010000001.1"/>
</dbReference>
<keyword evidence="3" id="KW-1185">Reference proteome</keyword>
<dbReference type="Proteomes" id="UP000634579">
    <property type="component" value="Unassembled WGS sequence"/>
</dbReference>
<keyword evidence="1" id="KW-0812">Transmembrane</keyword>
<feature type="transmembrane region" description="Helical" evidence="1">
    <location>
        <begin position="137"/>
        <end position="154"/>
    </location>
</feature>
<keyword evidence="1" id="KW-0472">Membrane</keyword>
<feature type="transmembrane region" description="Helical" evidence="1">
    <location>
        <begin position="60"/>
        <end position="80"/>
    </location>
</feature>
<evidence type="ECO:0000256" key="1">
    <source>
        <dbReference type="SAM" id="Phobius"/>
    </source>
</evidence>
<evidence type="ECO:0000313" key="3">
    <source>
        <dbReference type="Proteomes" id="UP000634579"/>
    </source>
</evidence>
<dbReference type="EMBL" id="JADKRP010000001">
    <property type="protein sequence ID" value="MBF4631100.1"/>
    <property type="molecule type" value="Genomic_DNA"/>
</dbReference>
<organism evidence="2 3">
    <name type="scientific">Clavibacter phaseoli</name>
    <dbReference type="NCBI Taxonomy" id="1734031"/>
    <lineage>
        <taxon>Bacteria</taxon>
        <taxon>Bacillati</taxon>
        <taxon>Actinomycetota</taxon>
        <taxon>Actinomycetes</taxon>
        <taxon>Micrococcales</taxon>
        <taxon>Microbacteriaceae</taxon>
        <taxon>Clavibacter</taxon>
    </lineage>
</organism>
<comment type="caution">
    <text evidence="2">The sequence shown here is derived from an EMBL/GenBank/DDBJ whole genome shotgun (WGS) entry which is preliminary data.</text>
</comment>
<dbReference type="AlphaFoldDB" id="A0A8I0SAH8"/>
<proteinExistence type="predicted"/>